<sequence length="72" mass="7609">MIEAPLGVAWHSNDPRLGTDPCRQDEADDLTTAADMAVADIEAAAALVRCGRFAEARQALIDSAHGLMSSLQ</sequence>
<accession>A0A2S0PEG7</accession>
<gene>
    <name evidence="2" type="ORF">DAI18_18310</name>
</gene>
<feature type="region of interest" description="Disordered" evidence="1">
    <location>
        <begin position="1"/>
        <end position="21"/>
    </location>
</feature>
<keyword evidence="3" id="KW-1185">Reference proteome</keyword>
<evidence type="ECO:0000256" key="1">
    <source>
        <dbReference type="SAM" id="MobiDB-lite"/>
    </source>
</evidence>
<evidence type="ECO:0000313" key="2">
    <source>
        <dbReference type="EMBL" id="AVY95780.1"/>
    </source>
</evidence>
<evidence type="ECO:0000313" key="3">
    <source>
        <dbReference type="Proteomes" id="UP000244173"/>
    </source>
</evidence>
<proteinExistence type="predicted"/>
<protein>
    <submittedName>
        <fullName evidence="2">Uncharacterized protein</fullName>
    </submittedName>
</protein>
<dbReference type="EMBL" id="CP028519">
    <property type="protein sequence ID" value="AVY95780.1"/>
    <property type="molecule type" value="Genomic_DNA"/>
</dbReference>
<reference evidence="2 3" key="1">
    <citation type="submission" date="2018-04" db="EMBL/GenBank/DDBJ databases">
        <title>Denitrifier Microvirgula.</title>
        <authorList>
            <person name="Anderson E."/>
            <person name="Jang J."/>
            <person name="Ishii S."/>
        </authorList>
    </citation>
    <scope>NUCLEOTIDE SEQUENCE [LARGE SCALE GENOMIC DNA]</scope>
    <source>
        <strain evidence="2 3">BE2.4</strain>
    </source>
</reference>
<dbReference type="AlphaFoldDB" id="A0A2S0PEG7"/>
<dbReference type="STRING" id="1122240.GCA_000620105_00845"/>
<dbReference type="KEGG" id="maer:DAI18_18310"/>
<organism evidence="2 3">
    <name type="scientific">Microvirgula aerodenitrificans</name>
    <dbReference type="NCBI Taxonomy" id="57480"/>
    <lineage>
        <taxon>Bacteria</taxon>
        <taxon>Pseudomonadati</taxon>
        <taxon>Pseudomonadota</taxon>
        <taxon>Betaproteobacteria</taxon>
        <taxon>Neisseriales</taxon>
        <taxon>Aquaspirillaceae</taxon>
        <taxon>Microvirgula</taxon>
    </lineage>
</organism>
<name>A0A2S0PEG7_9NEIS</name>
<dbReference type="Proteomes" id="UP000244173">
    <property type="component" value="Chromosome"/>
</dbReference>